<feature type="compositionally biased region" description="Basic residues" evidence="1">
    <location>
        <begin position="826"/>
        <end position="842"/>
    </location>
</feature>
<accession>A0A9X8E672</accession>
<feature type="compositionally biased region" description="Acidic residues" evidence="1">
    <location>
        <begin position="154"/>
        <end position="167"/>
    </location>
</feature>
<protein>
    <recommendedName>
        <fullName evidence="4">DNA replication checkpoint mediator MRC1 domain-containing protein</fullName>
    </recommendedName>
</protein>
<evidence type="ECO:0008006" key="4">
    <source>
        <dbReference type="Google" id="ProtNLM"/>
    </source>
</evidence>
<feature type="compositionally biased region" description="Acidic residues" evidence="1">
    <location>
        <begin position="485"/>
        <end position="508"/>
    </location>
</feature>
<name>A0A9X8E672_APHAT</name>
<proteinExistence type="predicted"/>
<evidence type="ECO:0000256" key="1">
    <source>
        <dbReference type="SAM" id="MobiDB-lite"/>
    </source>
</evidence>
<sequence length="857" mass="94517">MQVVEAPPRPATAMDIAAETENLLQSLRQDNTRQQDEIRGRKEALLLKLRAKSAPASTQVLFPPKSKAVSSHMHIPVARATSHPLLNSKKRMLGEMKKAARKQGADSMAKLFGYKSYVEQKEHLEKEEHVRIQLMELKKKSHEAAKANHPIPDNNDDDESSDEDFVPEVEATAADSEVDGSVNGDVDEGAGQSAVPVSDEEGHDERDVGLAAGAPPRVVASDDQADRMAAAGLSPDDDDDDGDHLQSSGDEHDDDDARSSANGPPTSTPPREDTNTPRSIRRRRLHRPIATSSDEDENDADHSDIEADLVVEKARRNTTDKAANYRAILAADQAAESGRRRDKRLQTGGLLNLVESEAEEEEDEDVLKIGGLGDFGFGVAAPPKPAEQERETDLALRDDDLDNIVDELSDDEQGKHADEYFRERMDAQDKQQVHEVMRNVREGFGRNRRVFSSSLNGEARGRFNLDQLVAADGSKYEAARLGLLESDEEKDEDEDGMEKGEVEEDEEERMERELRERYQRHPKIYITSSESESSDSEPGQMDKENDDDVPSDEEREARQIKLFSAKAKINRRMQSASKAFIFTTTNDDSLASTDDKASSQLKRRAESAHVPSSRKKPALHKRPSSLFAALSPCHKVFQCQWHKAYESSGMGFALLGGQLLALCCVQSVDLPLRVKTARLGLLHIGSPVCGTMIKLGVHEKHPLRGHIPTGVPTALTATSLAMVELIEVIVKGLCTAYALAIFGVTQLLKNEAKDRFFLYMTYVLAMTCPWEWDARRKVVVVKEKKKKKPDIATKKDPLVGLTQAEILAAQREKAKDIGGIGEAKGGGKKAKKPKGSPKRKGPPKKDKGPKKGDSNNV</sequence>
<feature type="compositionally biased region" description="Basic and acidic residues" evidence="1">
    <location>
        <begin position="843"/>
        <end position="857"/>
    </location>
</feature>
<evidence type="ECO:0000313" key="3">
    <source>
        <dbReference type="Proteomes" id="UP000275652"/>
    </source>
</evidence>
<dbReference type="Proteomes" id="UP000275652">
    <property type="component" value="Unassembled WGS sequence"/>
</dbReference>
<dbReference type="AlphaFoldDB" id="A0A9X8E672"/>
<feature type="region of interest" description="Disordered" evidence="1">
    <location>
        <begin position="141"/>
        <end position="304"/>
    </location>
</feature>
<feature type="compositionally biased region" description="Basic and acidic residues" evidence="1">
    <location>
        <begin position="593"/>
        <end position="607"/>
    </location>
</feature>
<feature type="region of interest" description="Disordered" evidence="1">
    <location>
        <begin position="480"/>
        <end position="555"/>
    </location>
</feature>
<gene>
    <name evidence="2" type="ORF">DYB28_000938</name>
</gene>
<reference evidence="2 3" key="1">
    <citation type="journal article" date="2018" name="J. Invertebr. Pathol.">
        <title>New genotyping method for the causative agent of crayfish plague (Aphanomyces astaci) based on whole genome data.</title>
        <authorList>
            <person name="Minardi D."/>
            <person name="Studholme D.J."/>
            <person name="van der Giezen M."/>
            <person name="Pretto T."/>
            <person name="Oidtmann B."/>
        </authorList>
    </citation>
    <scope>NUCLEOTIDE SEQUENCE [LARGE SCALE GENOMIC DNA]</scope>
    <source>
        <strain evidence="2 3">KB13</strain>
    </source>
</reference>
<organism evidence="2 3">
    <name type="scientific">Aphanomyces astaci</name>
    <name type="common">Crayfish plague agent</name>
    <dbReference type="NCBI Taxonomy" id="112090"/>
    <lineage>
        <taxon>Eukaryota</taxon>
        <taxon>Sar</taxon>
        <taxon>Stramenopiles</taxon>
        <taxon>Oomycota</taxon>
        <taxon>Saprolegniomycetes</taxon>
        <taxon>Saprolegniales</taxon>
        <taxon>Verrucalvaceae</taxon>
        <taxon>Aphanomyces</taxon>
    </lineage>
</organism>
<feature type="region of interest" description="Disordered" evidence="1">
    <location>
        <begin position="817"/>
        <end position="857"/>
    </location>
</feature>
<feature type="compositionally biased region" description="Basic and acidic residues" evidence="1">
    <location>
        <begin position="509"/>
        <end position="519"/>
    </location>
</feature>
<evidence type="ECO:0000313" key="2">
    <source>
        <dbReference type="EMBL" id="RLO10053.1"/>
    </source>
</evidence>
<feature type="compositionally biased region" description="Acidic residues" evidence="1">
    <location>
        <begin position="544"/>
        <end position="554"/>
    </location>
</feature>
<feature type="region of interest" description="Disordered" evidence="1">
    <location>
        <begin position="589"/>
        <end position="619"/>
    </location>
</feature>
<comment type="caution">
    <text evidence="2">The sequence shown here is derived from an EMBL/GenBank/DDBJ whole genome shotgun (WGS) entry which is preliminary data.</text>
</comment>
<dbReference type="EMBL" id="QUTI01018719">
    <property type="protein sequence ID" value="RLO10053.1"/>
    <property type="molecule type" value="Genomic_DNA"/>
</dbReference>